<dbReference type="KEGG" id="ceu:A7L45_09000"/>
<proteinExistence type="predicted"/>
<dbReference type="Proteomes" id="UP000182569">
    <property type="component" value="Chromosome"/>
</dbReference>
<evidence type="ECO:0000313" key="2">
    <source>
        <dbReference type="Proteomes" id="UP000182569"/>
    </source>
</evidence>
<reference evidence="2" key="1">
    <citation type="journal article" date="2016" name="Front. Microbiol.">
        <title>Complete Genome Sequence of Clostridium estertheticum DSM 8809, a Microbe Identified in Spoiled Vacuum Packed Beef.</title>
        <authorList>
            <person name="Yu Z."/>
            <person name="Gunn L."/>
            <person name="Brennan E."/>
            <person name="Reid R."/>
            <person name="Wall P.G."/>
            <person name="Gaora O.P."/>
            <person name="Hurley D."/>
            <person name="Bolton D."/>
            <person name="Fanning S."/>
        </authorList>
    </citation>
    <scope>NUCLEOTIDE SEQUENCE [LARGE SCALE GENOMIC DNA]</scope>
    <source>
        <strain evidence="2">DSM 8809</strain>
    </source>
</reference>
<dbReference type="EMBL" id="CP015756">
    <property type="protein sequence ID" value="APC40194.1"/>
    <property type="molecule type" value="Genomic_DNA"/>
</dbReference>
<dbReference type="AlphaFoldDB" id="A0A1J0GFP4"/>
<dbReference type="RefSeq" id="WP_071612485.1">
    <property type="nucleotide sequence ID" value="NZ_CP015756.1"/>
</dbReference>
<sequence length="213" mass="25752">MSDMWMCVGNIRGATEGKLFLSYGEVFTVINKIRLTSIDKDIKLFVSNDEINIFFKHIETSYPVYGVWITKGYNNCLRKLFNLRPKKKLSYSRVDLDIFDKVTLHRIYIELLLYFYKVKSDELLIQFSTIIKYQLESLKMIYKNKDLVNFDEEFEQTKVQFRKIYEFCNSIELKTKQIELEYRRKVIKEQLEKRKEINKLNILMLDEINRMKD</sequence>
<evidence type="ECO:0000313" key="1">
    <source>
        <dbReference type="EMBL" id="APC40194.1"/>
    </source>
</evidence>
<gene>
    <name evidence="1" type="ORF">A7L45_09000</name>
</gene>
<name>A0A1J0GFP4_9CLOT</name>
<protein>
    <submittedName>
        <fullName evidence="1">Uncharacterized protein</fullName>
    </submittedName>
</protein>
<keyword evidence="2" id="KW-1185">Reference proteome</keyword>
<organism evidence="1 2">
    <name type="scientific">Clostridium estertheticum subsp. estertheticum</name>
    <dbReference type="NCBI Taxonomy" id="1552"/>
    <lineage>
        <taxon>Bacteria</taxon>
        <taxon>Bacillati</taxon>
        <taxon>Bacillota</taxon>
        <taxon>Clostridia</taxon>
        <taxon>Eubacteriales</taxon>
        <taxon>Clostridiaceae</taxon>
        <taxon>Clostridium</taxon>
    </lineage>
</organism>
<dbReference type="STRING" id="1552.A7L45_09000"/>
<accession>A0A1J0GFP4</accession>